<organism evidence="1 2">
    <name type="scientific">Roseospira visakhapatnamensis</name>
    <dbReference type="NCBI Taxonomy" id="390880"/>
    <lineage>
        <taxon>Bacteria</taxon>
        <taxon>Pseudomonadati</taxon>
        <taxon>Pseudomonadota</taxon>
        <taxon>Alphaproteobacteria</taxon>
        <taxon>Rhodospirillales</taxon>
        <taxon>Rhodospirillaceae</taxon>
        <taxon>Roseospira</taxon>
    </lineage>
</organism>
<proteinExistence type="predicted"/>
<keyword evidence="2" id="KW-1185">Reference proteome</keyword>
<protein>
    <submittedName>
        <fullName evidence="1">Phage I-like protein</fullName>
    </submittedName>
</protein>
<name>A0A7W6RFW0_9PROT</name>
<accession>A0A7W6RFW0</accession>
<sequence length="66" mass="6944">MDTTVSQTPAPLAPFAVAPQAAAGGGAPEWIEIVPAGRMVGKDGRGPYVLRDPQRVVADFERRRAA</sequence>
<feature type="non-terminal residue" evidence="1">
    <location>
        <position position="66"/>
    </location>
</feature>
<evidence type="ECO:0000313" key="2">
    <source>
        <dbReference type="Proteomes" id="UP000554286"/>
    </source>
</evidence>
<gene>
    <name evidence="1" type="ORF">GGD89_003423</name>
</gene>
<comment type="caution">
    <text evidence="1">The sequence shown here is derived from an EMBL/GenBank/DDBJ whole genome shotgun (WGS) entry which is preliminary data.</text>
</comment>
<dbReference type="AlphaFoldDB" id="A0A7W6RFW0"/>
<dbReference type="RefSeq" id="WP_425503053.1">
    <property type="nucleotide sequence ID" value="NZ_JACIGK010000034.1"/>
</dbReference>
<dbReference type="Proteomes" id="UP000554286">
    <property type="component" value="Unassembled WGS sequence"/>
</dbReference>
<evidence type="ECO:0000313" key="1">
    <source>
        <dbReference type="EMBL" id="MBB4267773.1"/>
    </source>
</evidence>
<dbReference type="EMBL" id="JACIGK010000034">
    <property type="protein sequence ID" value="MBB4267773.1"/>
    <property type="molecule type" value="Genomic_DNA"/>
</dbReference>
<reference evidence="1 2" key="1">
    <citation type="submission" date="2020-08" db="EMBL/GenBank/DDBJ databases">
        <title>Genome sequencing of Purple Non-Sulfur Bacteria from various extreme environments.</title>
        <authorList>
            <person name="Mayer M."/>
        </authorList>
    </citation>
    <scope>NUCLEOTIDE SEQUENCE [LARGE SCALE GENOMIC DNA]</scope>
    <source>
        <strain evidence="1 2">JA131</strain>
    </source>
</reference>